<organism evidence="3 4">
    <name type="scientific">Tricholomella constricta</name>
    <dbReference type="NCBI Taxonomy" id="117010"/>
    <lineage>
        <taxon>Eukaryota</taxon>
        <taxon>Fungi</taxon>
        <taxon>Dikarya</taxon>
        <taxon>Basidiomycota</taxon>
        <taxon>Agaricomycotina</taxon>
        <taxon>Agaricomycetes</taxon>
        <taxon>Agaricomycetidae</taxon>
        <taxon>Agaricales</taxon>
        <taxon>Tricholomatineae</taxon>
        <taxon>Lyophyllaceae</taxon>
        <taxon>Tricholomella</taxon>
    </lineage>
</organism>
<dbReference type="InterPro" id="IPR036291">
    <property type="entry name" value="NAD(P)-bd_dom_sf"/>
</dbReference>
<keyword evidence="4" id="KW-1185">Reference proteome</keyword>
<dbReference type="AlphaFoldDB" id="A0A8H5H7T8"/>
<dbReference type="EMBL" id="JAACJP010000020">
    <property type="protein sequence ID" value="KAF5378319.1"/>
    <property type="molecule type" value="Genomic_DNA"/>
</dbReference>
<evidence type="ECO:0000313" key="4">
    <source>
        <dbReference type="Proteomes" id="UP000565441"/>
    </source>
</evidence>
<sequence length="367" mass="40214">MALIGFTKTLAQEGAKYVIKSTAIAPIAASPMTETIMPPEMLANLSASPFVAVLCHPDRPDASGKVFKLDAGFIAKTRWERSNGTVFKTDSSFTPSAVKAKWSEITDFSNRYSEPSFQLVHCRITYCLLQGKLEQAAKLPPNTQSSPEVRFDSQTVIITGLGVNVVVNDVSEKGANAVVDEVIKGSCCSVLAEDGEVIVKVALEKFGSVHVFIANAGILRDKSFTAMTEQEWDIVSYCRHATKEDDGKHGERMEAQWKEKSAALSVVREGRPPITFHVVDAHDCDGRQVSLPDTRPPASSLRPRVPLPHHHWLAGSHALHLRTRQTAAGDGTNKPGFPVTNEYWRVLMYEWGSCSLGLGLDRKAIEQ</sequence>
<gene>
    <name evidence="3" type="ORF">D9615_008778</name>
</gene>
<protein>
    <submittedName>
        <fullName evidence="3">Uncharacterized protein</fullName>
    </submittedName>
</protein>
<proteinExistence type="inferred from homology"/>
<evidence type="ECO:0000313" key="3">
    <source>
        <dbReference type="EMBL" id="KAF5378319.1"/>
    </source>
</evidence>
<dbReference type="OrthoDB" id="5327923at2759"/>
<comment type="caution">
    <text evidence="3">The sequence shown here is derived from an EMBL/GenBank/DDBJ whole genome shotgun (WGS) entry which is preliminary data.</text>
</comment>
<dbReference type="SUPFAM" id="SSF51735">
    <property type="entry name" value="NAD(P)-binding Rossmann-fold domains"/>
    <property type="match status" value="1"/>
</dbReference>
<dbReference type="InterPro" id="IPR051687">
    <property type="entry name" value="Peroxisomal_Beta-Oxidation"/>
</dbReference>
<keyword evidence="2" id="KW-0560">Oxidoreductase</keyword>
<dbReference type="Gene3D" id="1.10.287.4290">
    <property type="match status" value="1"/>
</dbReference>
<accession>A0A8H5H7T8</accession>
<dbReference type="PANTHER" id="PTHR45024:SF2">
    <property type="entry name" value="SCP2 DOMAIN-CONTAINING PROTEIN"/>
    <property type="match status" value="1"/>
</dbReference>
<evidence type="ECO:0000256" key="1">
    <source>
        <dbReference type="ARBA" id="ARBA00006484"/>
    </source>
</evidence>
<name>A0A8H5H7T8_9AGAR</name>
<dbReference type="GO" id="GO:0016491">
    <property type="term" value="F:oxidoreductase activity"/>
    <property type="evidence" value="ECO:0007669"/>
    <property type="project" value="UniProtKB-KW"/>
</dbReference>
<evidence type="ECO:0000256" key="2">
    <source>
        <dbReference type="ARBA" id="ARBA00023002"/>
    </source>
</evidence>
<dbReference type="Gene3D" id="3.40.50.720">
    <property type="entry name" value="NAD(P)-binding Rossmann-like Domain"/>
    <property type="match status" value="2"/>
</dbReference>
<dbReference type="PANTHER" id="PTHR45024">
    <property type="entry name" value="DEHYDROGENASES, SHORT CHAIN"/>
    <property type="match status" value="1"/>
</dbReference>
<reference evidence="3 4" key="1">
    <citation type="journal article" date="2020" name="ISME J.">
        <title>Uncovering the hidden diversity of litter-decomposition mechanisms in mushroom-forming fungi.</title>
        <authorList>
            <person name="Floudas D."/>
            <person name="Bentzer J."/>
            <person name="Ahren D."/>
            <person name="Johansson T."/>
            <person name="Persson P."/>
            <person name="Tunlid A."/>
        </authorList>
    </citation>
    <scope>NUCLEOTIDE SEQUENCE [LARGE SCALE GENOMIC DNA]</scope>
    <source>
        <strain evidence="3 4">CBS 661.87</strain>
    </source>
</reference>
<comment type="similarity">
    <text evidence="1">Belongs to the short-chain dehydrogenases/reductases (SDR) family.</text>
</comment>
<dbReference type="Proteomes" id="UP000565441">
    <property type="component" value="Unassembled WGS sequence"/>
</dbReference>